<sequence length="184" mass="20136">MLSGDGRNPSHASTSRAACSARRDGWQPRYCHGAAYIASEDINLSPGRDPRPDTRVPVAKPLTTVLRRNRISHVDERAFAAAPALQVLRLEENLLTEVPAAVQLLPALLDLSLGSNRVEWAGAGALRRNSRLARLDLRDNPCSRLHAHALRHLPALTTLCGWINAAYRDSYKILPSPHSQECGA</sequence>
<organism evidence="1 2">
    <name type="scientific">Choristoneura fumiferana</name>
    <name type="common">Spruce budworm moth</name>
    <name type="synonym">Archips fumiferana</name>
    <dbReference type="NCBI Taxonomy" id="7141"/>
    <lineage>
        <taxon>Eukaryota</taxon>
        <taxon>Metazoa</taxon>
        <taxon>Ecdysozoa</taxon>
        <taxon>Arthropoda</taxon>
        <taxon>Hexapoda</taxon>
        <taxon>Insecta</taxon>
        <taxon>Pterygota</taxon>
        <taxon>Neoptera</taxon>
        <taxon>Endopterygota</taxon>
        <taxon>Lepidoptera</taxon>
        <taxon>Glossata</taxon>
        <taxon>Ditrysia</taxon>
        <taxon>Tortricoidea</taxon>
        <taxon>Tortricidae</taxon>
        <taxon>Tortricinae</taxon>
        <taxon>Choristoneura</taxon>
    </lineage>
</organism>
<evidence type="ECO:0000313" key="1">
    <source>
        <dbReference type="EMBL" id="KAI8441214.1"/>
    </source>
</evidence>
<name>A0ACC0KXD3_CHOFU</name>
<dbReference type="EMBL" id="CM046115">
    <property type="protein sequence ID" value="KAI8441214.1"/>
    <property type="molecule type" value="Genomic_DNA"/>
</dbReference>
<dbReference type="Proteomes" id="UP001064048">
    <property type="component" value="Chromosome 15"/>
</dbReference>
<reference evidence="1 2" key="1">
    <citation type="journal article" date="2022" name="Genome Biol. Evol.">
        <title>The Spruce Budworm Genome: Reconstructing the Evolutionary History of Antifreeze Proteins.</title>
        <authorList>
            <person name="Beliveau C."/>
            <person name="Gagne P."/>
            <person name="Picq S."/>
            <person name="Vernygora O."/>
            <person name="Keeling C.I."/>
            <person name="Pinkney K."/>
            <person name="Doucet D."/>
            <person name="Wen F."/>
            <person name="Johnston J.S."/>
            <person name="Maaroufi H."/>
            <person name="Boyle B."/>
            <person name="Laroche J."/>
            <person name="Dewar K."/>
            <person name="Juretic N."/>
            <person name="Blackburn G."/>
            <person name="Nisole A."/>
            <person name="Brunet B."/>
            <person name="Brandao M."/>
            <person name="Lumley L."/>
            <person name="Duan J."/>
            <person name="Quan G."/>
            <person name="Lucarotti C.J."/>
            <person name="Roe A.D."/>
            <person name="Sperling F.A.H."/>
            <person name="Levesque R.C."/>
            <person name="Cusson M."/>
        </authorList>
    </citation>
    <scope>NUCLEOTIDE SEQUENCE [LARGE SCALE GENOMIC DNA]</scope>
    <source>
        <strain evidence="1">Glfc:IPQL:Cfum</strain>
    </source>
</reference>
<protein>
    <submittedName>
        <fullName evidence="1">Uncharacterized protein</fullName>
    </submittedName>
</protein>
<accession>A0ACC0KXD3</accession>
<keyword evidence="2" id="KW-1185">Reference proteome</keyword>
<proteinExistence type="predicted"/>
<gene>
    <name evidence="1" type="ORF">MSG28_009437</name>
</gene>
<comment type="caution">
    <text evidence="1">The sequence shown here is derived from an EMBL/GenBank/DDBJ whole genome shotgun (WGS) entry which is preliminary data.</text>
</comment>
<evidence type="ECO:0000313" key="2">
    <source>
        <dbReference type="Proteomes" id="UP001064048"/>
    </source>
</evidence>